<dbReference type="Gene3D" id="1.10.150.900">
    <property type="match status" value="1"/>
</dbReference>
<feature type="binding site" evidence="7">
    <location>
        <position position="172"/>
    </location>
    <ligand>
        <name>Zn(2+)</name>
        <dbReference type="ChEBI" id="CHEBI:29105"/>
        <label>2</label>
    </ligand>
</feature>
<evidence type="ECO:0000256" key="3">
    <source>
        <dbReference type="ARBA" id="ARBA00022723"/>
    </source>
</evidence>
<keyword evidence="3 7" id="KW-0479">Metal-binding</keyword>
<dbReference type="CDD" id="cd05674">
    <property type="entry name" value="M20_yscS"/>
    <property type="match status" value="1"/>
</dbReference>
<dbReference type="SUPFAM" id="SSF53187">
    <property type="entry name" value="Zn-dependent exopeptidases"/>
    <property type="match status" value="1"/>
</dbReference>
<dbReference type="OrthoDB" id="3064516at2759"/>
<feature type="binding site" evidence="7">
    <location>
        <position position="242"/>
    </location>
    <ligand>
        <name>Zn(2+)</name>
        <dbReference type="ChEBI" id="CHEBI:29105"/>
        <label>1</label>
    </ligand>
</feature>
<organism evidence="9 10">
    <name type="scientific">Hypholoma sublateritium (strain FD-334 SS-4)</name>
    <dbReference type="NCBI Taxonomy" id="945553"/>
    <lineage>
        <taxon>Eukaryota</taxon>
        <taxon>Fungi</taxon>
        <taxon>Dikarya</taxon>
        <taxon>Basidiomycota</taxon>
        <taxon>Agaricomycotina</taxon>
        <taxon>Agaricomycetes</taxon>
        <taxon>Agaricomycetidae</taxon>
        <taxon>Agaricales</taxon>
        <taxon>Agaricineae</taxon>
        <taxon>Strophariaceae</taxon>
        <taxon>Hypholoma</taxon>
    </lineage>
</organism>
<dbReference type="PANTHER" id="PTHR45962">
    <property type="entry name" value="N-FATTY-ACYL-AMINO ACID SYNTHASE/HYDROLASE PM20D1"/>
    <property type="match status" value="1"/>
</dbReference>
<dbReference type="AlphaFoldDB" id="A0A0D2L8S6"/>
<dbReference type="InterPro" id="IPR017141">
    <property type="entry name" value="Pept_M20_carboxypep"/>
</dbReference>
<dbReference type="GO" id="GO:0004181">
    <property type="term" value="F:metallocarboxypeptidase activity"/>
    <property type="evidence" value="ECO:0007669"/>
    <property type="project" value="InterPro"/>
</dbReference>
<dbReference type="InterPro" id="IPR047177">
    <property type="entry name" value="Pept_M20A"/>
</dbReference>
<feature type="active site" description="Proton acceptor" evidence="6">
    <location>
        <position position="241"/>
    </location>
</feature>
<dbReference type="EMBL" id="KN817542">
    <property type="protein sequence ID" value="KJA23612.1"/>
    <property type="molecule type" value="Genomic_DNA"/>
</dbReference>
<keyword evidence="4" id="KW-0378">Hydrolase</keyword>
<feature type="binding site" evidence="7">
    <location>
        <position position="556"/>
    </location>
    <ligand>
        <name>Zn(2+)</name>
        <dbReference type="ChEBI" id="CHEBI:29105"/>
        <label>1</label>
    </ligand>
</feature>
<protein>
    <recommendedName>
        <fullName evidence="8">Peptidase M20 dimerisation domain-containing protein</fullName>
    </recommendedName>
</protein>
<feature type="binding site" evidence="7">
    <location>
        <position position="270"/>
    </location>
    <ligand>
        <name>Zn(2+)</name>
        <dbReference type="ChEBI" id="CHEBI:29105"/>
        <label>2</label>
    </ligand>
</feature>
<proteinExistence type="inferred from homology"/>
<feature type="binding site" evidence="7">
    <location>
        <position position="207"/>
    </location>
    <ligand>
        <name>Zn(2+)</name>
        <dbReference type="ChEBI" id="CHEBI:29105"/>
        <label>2</label>
    </ligand>
</feature>
<dbReference type="InterPro" id="IPR001261">
    <property type="entry name" value="ArgE/DapE_CS"/>
</dbReference>
<dbReference type="GO" id="GO:0000328">
    <property type="term" value="C:fungal-type vacuole lumen"/>
    <property type="evidence" value="ECO:0007669"/>
    <property type="project" value="TreeGrafter"/>
</dbReference>
<feature type="active site" evidence="6">
    <location>
        <position position="174"/>
    </location>
</feature>
<keyword evidence="5 7" id="KW-0862">Zinc</keyword>
<evidence type="ECO:0000259" key="8">
    <source>
        <dbReference type="Pfam" id="PF07687"/>
    </source>
</evidence>
<dbReference type="FunFam" id="3.40.630.10:FF:000027">
    <property type="entry name" value="N-fatty-acyl-amino acid synthase/hydrolase PM20D1"/>
    <property type="match status" value="1"/>
</dbReference>
<dbReference type="STRING" id="945553.A0A0D2L8S6"/>
<dbReference type="Pfam" id="PF01546">
    <property type="entry name" value="Peptidase_M20"/>
    <property type="match status" value="1"/>
</dbReference>
<evidence type="ECO:0000256" key="2">
    <source>
        <dbReference type="ARBA" id="ARBA00022670"/>
    </source>
</evidence>
<dbReference type="GO" id="GO:0046872">
    <property type="term" value="F:metal ion binding"/>
    <property type="evidence" value="ECO:0007669"/>
    <property type="project" value="UniProtKB-KW"/>
</dbReference>
<keyword evidence="2" id="KW-0645">Protease</keyword>
<evidence type="ECO:0000256" key="7">
    <source>
        <dbReference type="PIRSR" id="PIRSR037217-2"/>
    </source>
</evidence>
<dbReference type="InterPro" id="IPR002933">
    <property type="entry name" value="Peptidase_M20"/>
</dbReference>
<comment type="similarity">
    <text evidence="1">Belongs to the peptidase M20A family.</text>
</comment>
<dbReference type="Gene3D" id="3.40.630.10">
    <property type="entry name" value="Zn peptidases"/>
    <property type="match status" value="1"/>
</dbReference>
<dbReference type="PANTHER" id="PTHR45962:SF1">
    <property type="entry name" value="N-FATTY-ACYL-AMINO ACID SYNTHASE_HYDROLASE PM20D1"/>
    <property type="match status" value="1"/>
</dbReference>
<dbReference type="Proteomes" id="UP000054270">
    <property type="component" value="Unassembled WGS sequence"/>
</dbReference>
<feature type="binding site" evidence="7">
    <location>
        <position position="207"/>
    </location>
    <ligand>
        <name>Zn(2+)</name>
        <dbReference type="ChEBI" id="CHEBI:29105"/>
        <label>1</label>
    </ligand>
</feature>
<accession>A0A0D2L8S6</accession>
<dbReference type="PIRSF" id="PIRSF037217">
    <property type="entry name" value="Carboxypeptidase_S"/>
    <property type="match status" value="1"/>
</dbReference>
<dbReference type="InterPro" id="IPR036264">
    <property type="entry name" value="Bact_exopeptidase_dim_dom"/>
</dbReference>
<dbReference type="SUPFAM" id="SSF55031">
    <property type="entry name" value="Bacterial exopeptidase dimerisation domain"/>
    <property type="match status" value="1"/>
</dbReference>
<feature type="domain" description="Peptidase M20 dimerisation" evidence="8">
    <location>
        <begin position="288"/>
        <end position="441"/>
    </location>
</feature>
<dbReference type="InterPro" id="IPR011650">
    <property type="entry name" value="Peptidase_M20_dimer"/>
</dbReference>
<sequence length="587" mass="63742">MPSLNEKGGQGVLPTTVETALAARPKPFWRSRKFLVLLGLYVCVHLGHEARENSYLYNSGEAACPQADVLTPTKNADVWTALNDKIGTPAFKTSAVDWLSGAVRVPTESYDNMDPVGTDPRWEAFAPFHDYLLGAFPLVHTSLKLTKVNTYGLYYEWKGTDASLKPLLLAAHQDVVPVDPSTVDQWTHPPYSGYFDGERIWGRGSMDDKSGLIGILSTIETLLEAEFQPTRTIVLSFGFDEESAGFHGAGALGEYLLGVYGENGFAMIVDEGSGFTKQYGSIIATPGIAEKGFINVLVEVTAAGGHSSIPPAHTSIGILSALLVHYEKHPHKVEITRDEPIYSTLQCVAEHGNDVPSVLRHTIKKSASSNKALRRLSSFIQKDLVLSSLVGTTQAITRIEGGVKSNALPERASALVNHRIAVVSSLDETKQSNTELLERLGHKFNLTYTAFGQQVSAEGAPASGTLTLSDAFDGGLEPAPVTPTGKDAAPYQLLSGTIKATYNVHRAIQDVDSVIVAPSMMSGNTDTRFYWKLSPHIFRYNHHNAAIADSPLAGIHTVNEFHNIDSFLEQIRFFTTLILNADEATSF</sequence>
<evidence type="ECO:0000256" key="1">
    <source>
        <dbReference type="ARBA" id="ARBA00006247"/>
    </source>
</evidence>
<evidence type="ECO:0000313" key="9">
    <source>
        <dbReference type="EMBL" id="KJA23612.1"/>
    </source>
</evidence>
<gene>
    <name evidence="9" type="ORF">HYPSUDRAFT_583652</name>
</gene>
<evidence type="ECO:0000256" key="5">
    <source>
        <dbReference type="ARBA" id="ARBA00022833"/>
    </source>
</evidence>
<reference evidence="10" key="1">
    <citation type="submission" date="2014-04" db="EMBL/GenBank/DDBJ databases">
        <title>Evolutionary Origins and Diversification of the Mycorrhizal Mutualists.</title>
        <authorList>
            <consortium name="DOE Joint Genome Institute"/>
            <consortium name="Mycorrhizal Genomics Consortium"/>
            <person name="Kohler A."/>
            <person name="Kuo A."/>
            <person name="Nagy L.G."/>
            <person name="Floudas D."/>
            <person name="Copeland A."/>
            <person name="Barry K.W."/>
            <person name="Cichocki N."/>
            <person name="Veneault-Fourrey C."/>
            <person name="LaButti K."/>
            <person name="Lindquist E.A."/>
            <person name="Lipzen A."/>
            <person name="Lundell T."/>
            <person name="Morin E."/>
            <person name="Murat C."/>
            <person name="Riley R."/>
            <person name="Ohm R."/>
            <person name="Sun H."/>
            <person name="Tunlid A."/>
            <person name="Henrissat B."/>
            <person name="Grigoriev I.V."/>
            <person name="Hibbett D.S."/>
            <person name="Martin F."/>
        </authorList>
    </citation>
    <scope>NUCLEOTIDE SEQUENCE [LARGE SCALE GENOMIC DNA]</scope>
    <source>
        <strain evidence="10">FD-334 SS-4</strain>
    </source>
</reference>
<evidence type="ECO:0000256" key="4">
    <source>
        <dbReference type="ARBA" id="ARBA00022801"/>
    </source>
</evidence>
<dbReference type="Gene3D" id="3.30.70.360">
    <property type="match status" value="1"/>
</dbReference>
<dbReference type="OMA" id="WEAFGPF"/>
<dbReference type="GO" id="GO:0051603">
    <property type="term" value="P:proteolysis involved in protein catabolic process"/>
    <property type="evidence" value="ECO:0007669"/>
    <property type="project" value="TreeGrafter"/>
</dbReference>
<evidence type="ECO:0000313" key="10">
    <source>
        <dbReference type="Proteomes" id="UP000054270"/>
    </source>
</evidence>
<dbReference type="Pfam" id="PF07687">
    <property type="entry name" value="M20_dimer"/>
    <property type="match status" value="1"/>
</dbReference>
<name>A0A0D2L8S6_HYPSF</name>
<evidence type="ECO:0000256" key="6">
    <source>
        <dbReference type="PIRSR" id="PIRSR037217-1"/>
    </source>
</evidence>
<keyword evidence="10" id="KW-1185">Reference proteome</keyword>
<dbReference type="PROSITE" id="PS00758">
    <property type="entry name" value="ARGE_DAPE_CPG2_1"/>
    <property type="match status" value="1"/>
</dbReference>